<protein>
    <submittedName>
        <fullName evidence="1">Uncharacterized protein</fullName>
    </submittedName>
</protein>
<accession>A0A517YGD4</accession>
<evidence type="ECO:0000313" key="1">
    <source>
        <dbReference type="EMBL" id="QDU29288.1"/>
    </source>
</evidence>
<dbReference type="Proteomes" id="UP000315017">
    <property type="component" value="Chromosome"/>
</dbReference>
<name>A0A517YGD4_9BACT</name>
<dbReference type="AlphaFoldDB" id="A0A517YGD4"/>
<organism evidence="1 2">
    <name type="scientific">Anatilimnocola aggregata</name>
    <dbReference type="NCBI Taxonomy" id="2528021"/>
    <lineage>
        <taxon>Bacteria</taxon>
        <taxon>Pseudomonadati</taxon>
        <taxon>Planctomycetota</taxon>
        <taxon>Planctomycetia</taxon>
        <taxon>Pirellulales</taxon>
        <taxon>Pirellulaceae</taxon>
        <taxon>Anatilimnocola</taxon>
    </lineage>
</organism>
<sequence length="186" mass="21442">MKKPQDLSRGRLFCIPRHYCRNSAAVTQARSLWLVWSDVAMNRAIARIQKIDSAVILPMPAGLWKGERELELSTSSDLENTIIRWRARDLVICGHSARREGERTVGKQALLDRVRRSIGLNQLCRTALLNQLQILREEPSRSPDRERRIDTSRAVLQCRKRYFFTLQRGNGRVPSTRCSLEVDQMG</sequence>
<evidence type="ECO:0000313" key="2">
    <source>
        <dbReference type="Proteomes" id="UP000315017"/>
    </source>
</evidence>
<keyword evidence="2" id="KW-1185">Reference proteome</keyword>
<dbReference type="EMBL" id="CP036274">
    <property type="protein sequence ID" value="QDU29288.1"/>
    <property type="molecule type" value="Genomic_DNA"/>
</dbReference>
<gene>
    <name evidence="1" type="ORF">ETAA8_43960</name>
</gene>
<reference evidence="1 2" key="1">
    <citation type="submission" date="2019-02" db="EMBL/GenBank/DDBJ databases">
        <title>Deep-cultivation of Planctomycetes and their phenomic and genomic characterization uncovers novel biology.</title>
        <authorList>
            <person name="Wiegand S."/>
            <person name="Jogler M."/>
            <person name="Boedeker C."/>
            <person name="Pinto D."/>
            <person name="Vollmers J."/>
            <person name="Rivas-Marin E."/>
            <person name="Kohn T."/>
            <person name="Peeters S.H."/>
            <person name="Heuer A."/>
            <person name="Rast P."/>
            <person name="Oberbeckmann S."/>
            <person name="Bunk B."/>
            <person name="Jeske O."/>
            <person name="Meyerdierks A."/>
            <person name="Storesund J.E."/>
            <person name="Kallscheuer N."/>
            <person name="Luecker S."/>
            <person name="Lage O.M."/>
            <person name="Pohl T."/>
            <person name="Merkel B.J."/>
            <person name="Hornburger P."/>
            <person name="Mueller R.-W."/>
            <person name="Bruemmer F."/>
            <person name="Labrenz M."/>
            <person name="Spormann A.M."/>
            <person name="Op den Camp H."/>
            <person name="Overmann J."/>
            <person name="Amann R."/>
            <person name="Jetten M.S.M."/>
            <person name="Mascher T."/>
            <person name="Medema M.H."/>
            <person name="Devos D.P."/>
            <person name="Kaster A.-K."/>
            <person name="Ovreas L."/>
            <person name="Rohde M."/>
            <person name="Galperin M.Y."/>
            <person name="Jogler C."/>
        </authorList>
    </citation>
    <scope>NUCLEOTIDE SEQUENCE [LARGE SCALE GENOMIC DNA]</scope>
    <source>
        <strain evidence="1 2">ETA_A8</strain>
    </source>
</reference>
<proteinExistence type="predicted"/>
<dbReference type="KEGG" id="aagg:ETAA8_43960"/>